<keyword evidence="2" id="KW-1185">Reference proteome</keyword>
<organism evidence="1 2">
    <name type="scientific">Treponema phagedenis</name>
    <dbReference type="NCBI Taxonomy" id="162"/>
    <lineage>
        <taxon>Bacteria</taxon>
        <taxon>Pseudomonadati</taxon>
        <taxon>Spirochaetota</taxon>
        <taxon>Spirochaetia</taxon>
        <taxon>Spirochaetales</taxon>
        <taxon>Treponemataceae</taxon>
        <taxon>Treponema</taxon>
    </lineage>
</organism>
<name>A0A0B7GPK6_TREPH</name>
<sequence>MICNTEKLPVIAMLEAACDNTVSKPIDTIGEKSTIPARINLKRLNQSKYGSQIVDKNVPTCEYNNCGAHERKILAMHKSEYIQIKVDNVEKNERIIVTPVILSSFIRLSLKK</sequence>
<proteinExistence type="predicted"/>
<protein>
    <submittedName>
        <fullName evidence="1">Uncharacterized protein</fullName>
    </submittedName>
</protein>
<accession>A0A0B7GPK6</accession>
<evidence type="ECO:0000313" key="1">
    <source>
        <dbReference type="EMBL" id="CEM60378.1"/>
    </source>
</evidence>
<dbReference type="AlphaFoldDB" id="A0A0B7GPK6"/>
<reference evidence="2" key="1">
    <citation type="submission" date="2015-01" db="EMBL/GenBank/DDBJ databases">
        <authorList>
            <person name="Manzoor Shahid"/>
            <person name="Zubair Saima"/>
        </authorList>
    </citation>
    <scope>NUCLEOTIDE SEQUENCE [LARGE SCALE GENOMIC DNA]</scope>
    <source>
        <strain evidence="2">V1</strain>
    </source>
</reference>
<evidence type="ECO:0000313" key="2">
    <source>
        <dbReference type="Proteomes" id="UP000042527"/>
    </source>
</evidence>
<gene>
    <name evidence="1" type="ORF">TPHV1_10046</name>
</gene>
<dbReference type="Proteomes" id="UP000042527">
    <property type="component" value="Unassembled WGS sequence"/>
</dbReference>
<dbReference type="EMBL" id="CDNC01000001">
    <property type="protein sequence ID" value="CEM60378.1"/>
    <property type="molecule type" value="Genomic_DNA"/>
</dbReference>